<reference evidence="2" key="1">
    <citation type="submission" date="2021-01" db="EMBL/GenBank/DDBJ databases">
        <authorList>
            <person name="Li R."/>
            <person name="Bekaert M."/>
        </authorList>
    </citation>
    <scope>NUCLEOTIDE SEQUENCE</scope>
    <source>
        <strain evidence="2">Farmed</strain>
    </source>
</reference>
<protein>
    <submittedName>
        <fullName evidence="2">Uncharacterized protein</fullName>
    </submittedName>
</protein>
<dbReference type="OrthoDB" id="10069720at2759"/>
<comment type="caution">
    <text evidence="2">The sequence shown here is derived from an EMBL/GenBank/DDBJ whole genome shotgun (WGS) entry which is preliminary data.</text>
</comment>
<feature type="signal peptide" evidence="1">
    <location>
        <begin position="1"/>
        <end position="19"/>
    </location>
</feature>
<organism evidence="2 3">
    <name type="scientific">Acanthosepion pharaonis</name>
    <name type="common">Pharaoh cuttlefish</name>
    <name type="synonym">Sepia pharaonis</name>
    <dbReference type="NCBI Taxonomy" id="158019"/>
    <lineage>
        <taxon>Eukaryota</taxon>
        <taxon>Metazoa</taxon>
        <taxon>Spiralia</taxon>
        <taxon>Lophotrochozoa</taxon>
        <taxon>Mollusca</taxon>
        <taxon>Cephalopoda</taxon>
        <taxon>Coleoidea</taxon>
        <taxon>Decapodiformes</taxon>
        <taxon>Sepiida</taxon>
        <taxon>Sepiina</taxon>
        <taxon>Sepiidae</taxon>
        <taxon>Acanthosepion</taxon>
    </lineage>
</organism>
<dbReference type="GO" id="GO:0035650">
    <property type="term" value="F:AP-1 adaptor complex binding"/>
    <property type="evidence" value="ECO:0007669"/>
    <property type="project" value="InterPro"/>
</dbReference>
<dbReference type="GO" id="GO:0048203">
    <property type="term" value="P:vesicle targeting, trans-Golgi to endosome"/>
    <property type="evidence" value="ECO:0007669"/>
    <property type="project" value="InterPro"/>
</dbReference>
<dbReference type="AlphaFoldDB" id="A0A812CPN6"/>
<dbReference type="Proteomes" id="UP000597762">
    <property type="component" value="Unassembled WGS sequence"/>
</dbReference>
<dbReference type="EMBL" id="CAHIKZ030001835">
    <property type="protein sequence ID" value="CAE1275474.1"/>
    <property type="molecule type" value="Genomic_DNA"/>
</dbReference>
<dbReference type="PANTHER" id="PTHR34529:SF1">
    <property type="entry name" value="AP-1 COMPLEX-ASSOCIATED REGULATORY PROTEIN"/>
    <property type="match status" value="1"/>
</dbReference>
<proteinExistence type="predicted"/>
<dbReference type="GO" id="GO:1900025">
    <property type="term" value="P:negative regulation of substrate adhesion-dependent cell spreading"/>
    <property type="evidence" value="ECO:0007669"/>
    <property type="project" value="InterPro"/>
</dbReference>
<evidence type="ECO:0000313" key="3">
    <source>
        <dbReference type="Proteomes" id="UP000597762"/>
    </source>
</evidence>
<name>A0A812CPN6_ACAPH</name>
<keyword evidence="1" id="KW-0732">Signal</keyword>
<feature type="chain" id="PRO_5032606005" evidence="1">
    <location>
        <begin position="20"/>
        <end position="279"/>
    </location>
</feature>
<dbReference type="PANTHER" id="PTHR34529">
    <property type="entry name" value="AP-1 COMPLEX-ASSOCIATED REGULATORY PROTEIN"/>
    <property type="match status" value="1"/>
</dbReference>
<keyword evidence="3" id="KW-1185">Reference proteome</keyword>
<gene>
    <name evidence="2" type="ORF">SPHA_39477</name>
</gene>
<evidence type="ECO:0000313" key="2">
    <source>
        <dbReference type="EMBL" id="CAE1275474.1"/>
    </source>
</evidence>
<accession>A0A812CPN6</accession>
<dbReference type="InterPro" id="IPR031483">
    <property type="entry name" value="AP1AR"/>
</dbReference>
<evidence type="ECO:0000256" key="1">
    <source>
        <dbReference type="SAM" id="SignalP"/>
    </source>
</evidence>
<dbReference type="GO" id="GO:0034315">
    <property type="term" value="P:regulation of Arp2/3 complex-mediated actin nucleation"/>
    <property type="evidence" value="ECO:0007669"/>
    <property type="project" value="InterPro"/>
</dbReference>
<dbReference type="Pfam" id="PF15745">
    <property type="entry name" value="AP1AR"/>
    <property type="match status" value="1"/>
</dbReference>
<dbReference type="GO" id="GO:0005829">
    <property type="term" value="C:cytosol"/>
    <property type="evidence" value="ECO:0007669"/>
    <property type="project" value="GOC"/>
</dbReference>
<sequence>MFQLFSFTIFLLCLPNHISLPYSSFSSLSCPFCQLAKQEEELRMEEEAYYEARREAARIARLQRVAKEQAAKNFSKIGATGRSWLGDNENEWDVAGGEDDFEMFLASVKARSLSARTQLRQGIVPQKAPRSATEENLVALAAQEILQVSPVNSNDLEWDNDYAPSLVLPSLFLSFPSFLLISFLPPLLSPPHALFSFSFFFKWWQDDCQNSFARSFNWDDISSVASNWLPSSSFGIGCPTFIFTACIFLELRLFLSLSLSLSVSCDICLAIHKDMDQSS</sequence>
<dbReference type="GO" id="GO:2000146">
    <property type="term" value="P:negative regulation of cell motility"/>
    <property type="evidence" value="ECO:0007669"/>
    <property type="project" value="InterPro"/>
</dbReference>